<dbReference type="Proteomes" id="UP000182882">
    <property type="component" value="Unassembled WGS sequence"/>
</dbReference>
<keyword evidence="3" id="KW-0281">Fimbrium</keyword>
<evidence type="ECO:0000313" key="5">
    <source>
        <dbReference type="EMBL" id="SDT98501.1"/>
    </source>
</evidence>
<dbReference type="RefSeq" id="WP_062559145.1">
    <property type="nucleotide sequence ID" value="NZ_CP013341.1"/>
</dbReference>
<sequence length="161" mass="15787">MQHAQKGFTLIELMIVVAIIGILAAVAVPAYQSYTLKARFSEVIVASSPIKLAVEICAQNGSCSAGANFTAISVAAGVPDAAAIAAGIPGIATSAANSPFDPAGVALTVAGGVATLVLTPRAVNGIAATDTYQMTGTLGADGKIAWVKGGGCLTRAAGAIC</sequence>
<gene>
    <name evidence="5" type="ORF">SAMN05216406_11525</name>
</gene>
<dbReference type="Pfam" id="PF00114">
    <property type="entry name" value="Pilin"/>
    <property type="match status" value="1"/>
</dbReference>
<dbReference type="EMBL" id="FNLN01000015">
    <property type="protein sequence ID" value="SDT98501.1"/>
    <property type="molecule type" value="Genomic_DNA"/>
</dbReference>
<dbReference type="InterPro" id="IPR012902">
    <property type="entry name" value="N_methyl_site"/>
</dbReference>
<dbReference type="SUPFAM" id="SSF54523">
    <property type="entry name" value="Pili subunits"/>
    <property type="match status" value="1"/>
</dbReference>
<evidence type="ECO:0000256" key="2">
    <source>
        <dbReference type="ARBA" id="ARBA00022481"/>
    </source>
</evidence>
<evidence type="ECO:0000256" key="1">
    <source>
        <dbReference type="ARBA" id="ARBA00005233"/>
    </source>
</evidence>
<dbReference type="InterPro" id="IPR045584">
    <property type="entry name" value="Pilin-like"/>
</dbReference>
<dbReference type="PANTHER" id="PTHR30093:SF34">
    <property type="entry name" value="PREPILIN PEPTIDASE-DEPENDENT PROTEIN D"/>
    <property type="match status" value="1"/>
</dbReference>
<keyword evidence="6" id="KW-1185">Reference proteome</keyword>
<keyword evidence="2" id="KW-0488">Methylation</keyword>
<name>A0A0S3AKE1_9PROT</name>
<dbReference type="GO" id="GO:0043107">
    <property type="term" value="P:type IV pilus-dependent motility"/>
    <property type="evidence" value="ECO:0007669"/>
    <property type="project" value="TreeGrafter"/>
</dbReference>
<organism evidence="5 6">
    <name type="scientific">Nitrosomonas ureae</name>
    <dbReference type="NCBI Taxonomy" id="44577"/>
    <lineage>
        <taxon>Bacteria</taxon>
        <taxon>Pseudomonadati</taxon>
        <taxon>Pseudomonadota</taxon>
        <taxon>Betaproteobacteria</taxon>
        <taxon>Nitrosomonadales</taxon>
        <taxon>Nitrosomonadaceae</taxon>
        <taxon>Nitrosomonas</taxon>
    </lineage>
</organism>
<evidence type="ECO:0000313" key="6">
    <source>
        <dbReference type="Proteomes" id="UP000182882"/>
    </source>
</evidence>
<dbReference type="Gene3D" id="3.30.700.10">
    <property type="entry name" value="Glycoprotein, Type 4 Pilin"/>
    <property type="match status" value="1"/>
</dbReference>
<dbReference type="GO" id="GO:0007155">
    <property type="term" value="P:cell adhesion"/>
    <property type="evidence" value="ECO:0007669"/>
    <property type="project" value="InterPro"/>
</dbReference>
<protein>
    <submittedName>
        <fullName evidence="5">Type IV pilus assembly protein PilA</fullName>
    </submittedName>
</protein>
<dbReference type="GO" id="GO:0044096">
    <property type="term" value="C:type IV pilus"/>
    <property type="evidence" value="ECO:0007669"/>
    <property type="project" value="TreeGrafter"/>
</dbReference>
<proteinExistence type="inferred from homology"/>
<keyword evidence="4" id="KW-1133">Transmembrane helix</keyword>
<reference evidence="6" key="1">
    <citation type="submission" date="2016-10" db="EMBL/GenBank/DDBJ databases">
        <authorList>
            <person name="Varghese N."/>
            <person name="Submissions S."/>
        </authorList>
    </citation>
    <scope>NUCLEOTIDE SEQUENCE [LARGE SCALE GENOMIC DNA]</scope>
    <source>
        <strain evidence="6">Nm10</strain>
    </source>
</reference>
<dbReference type="AlphaFoldDB" id="A0A0S3AKE1"/>
<keyword evidence="4" id="KW-0472">Membrane</keyword>
<dbReference type="PROSITE" id="PS00409">
    <property type="entry name" value="PROKAR_NTER_METHYL"/>
    <property type="match status" value="1"/>
</dbReference>
<evidence type="ECO:0000256" key="4">
    <source>
        <dbReference type="SAM" id="Phobius"/>
    </source>
</evidence>
<evidence type="ECO:0000256" key="3">
    <source>
        <dbReference type="RuleBase" id="RU000389"/>
    </source>
</evidence>
<keyword evidence="4" id="KW-0812">Transmembrane</keyword>
<dbReference type="NCBIfam" id="TIGR02532">
    <property type="entry name" value="IV_pilin_GFxxxE"/>
    <property type="match status" value="1"/>
</dbReference>
<dbReference type="Pfam" id="PF07963">
    <property type="entry name" value="N_methyl"/>
    <property type="match status" value="1"/>
</dbReference>
<feature type="transmembrane region" description="Helical" evidence="4">
    <location>
        <begin position="7"/>
        <end position="31"/>
    </location>
</feature>
<dbReference type="KEGG" id="nur:ATY38_09805"/>
<accession>A0A0S3AKE1</accession>
<dbReference type="InterPro" id="IPR001082">
    <property type="entry name" value="Pilin"/>
</dbReference>
<dbReference type="PANTHER" id="PTHR30093">
    <property type="entry name" value="GENERAL SECRETION PATHWAY PROTEIN G"/>
    <property type="match status" value="1"/>
</dbReference>
<comment type="similarity">
    <text evidence="1 3">Belongs to the N-Me-Phe pilin family.</text>
</comment>